<dbReference type="Gene3D" id="3.30.479.10">
    <property type="entry name" value="6-pyruvoyl tetrahydropterin synthase/QueD"/>
    <property type="match status" value="1"/>
</dbReference>
<comment type="cofactor">
    <cofactor evidence="9 11">
        <name>Zn(2+)</name>
        <dbReference type="ChEBI" id="CHEBI:29105"/>
    </cofactor>
    <text evidence="9 11">Binds 1 zinc ion per subunit.</text>
</comment>
<dbReference type="GO" id="GO:0070497">
    <property type="term" value="F:6-carboxytetrahydropterin synthase activity"/>
    <property type="evidence" value="ECO:0007669"/>
    <property type="project" value="UniProtKB-EC"/>
</dbReference>
<proteinExistence type="inferred from homology"/>
<feature type="binding site" evidence="11">
    <location>
        <position position="13"/>
    </location>
    <ligand>
        <name>Zn(2+)</name>
        <dbReference type="ChEBI" id="CHEBI:29105"/>
    </ligand>
</feature>
<dbReference type="FunFam" id="3.30.479.10:FF:000001">
    <property type="entry name" value="6-carboxy-5,6,7,8-tetrahydropterin synthase"/>
    <property type="match status" value="1"/>
</dbReference>
<evidence type="ECO:0000313" key="12">
    <source>
        <dbReference type="EMBL" id="QED29188.1"/>
    </source>
</evidence>
<keyword evidence="4 9" id="KW-0479">Metal-binding</keyword>
<evidence type="ECO:0000256" key="10">
    <source>
        <dbReference type="PIRSR" id="PIRSR006113-1"/>
    </source>
</evidence>
<dbReference type="PANTHER" id="PTHR12589:SF7">
    <property type="entry name" value="6-PYRUVOYL TETRAHYDROBIOPTERIN SYNTHASE"/>
    <property type="match status" value="1"/>
</dbReference>
<dbReference type="OrthoDB" id="9804698at2"/>
<dbReference type="PIRSF" id="PIRSF006113">
    <property type="entry name" value="PTP_synth"/>
    <property type="match status" value="1"/>
</dbReference>
<evidence type="ECO:0000313" key="13">
    <source>
        <dbReference type="Proteomes" id="UP000321595"/>
    </source>
</evidence>
<keyword evidence="13" id="KW-1185">Reference proteome</keyword>
<dbReference type="EMBL" id="CP042467">
    <property type="protein sequence ID" value="QED29188.1"/>
    <property type="molecule type" value="Genomic_DNA"/>
</dbReference>
<feature type="binding site" evidence="11">
    <location>
        <position position="28"/>
    </location>
    <ligand>
        <name>Zn(2+)</name>
        <dbReference type="ChEBI" id="CHEBI:29105"/>
    </ligand>
</feature>
<evidence type="ECO:0000256" key="8">
    <source>
        <dbReference type="ARBA" id="ARBA00048807"/>
    </source>
</evidence>
<name>A0A5B8XW71_9DELT</name>
<evidence type="ECO:0000256" key="5">
    <source>
        <dbReference type="ARBA" id="ARBA00022785"/>
    </source>
</evidence>
<dbReference type="InterPro" id="IPR007115">
    <property type="entry name" value="6-PTP_synth/QueD"/>
</dbReference>
<dbReference type="InterPro" id="IPR038418">
    <property type="entry name" value="6-PTP_synth/QueD_sf"/>
</dbReference>
<evidence type="ECO:0000256" key="7">
    <source>
        <dbReference type="ARBA" id="ARBA00023239"/>
    </source>
</evidence>
<evidence type="ECO:0000256" key="6">
    <source>
        <dbReference type="ARBA" id="ARBA00022833"/>
    </source>
</evidence>
<dbReference type="AlphaFoldDB" id="A0A5B8XW71"/>
<evidence type="ECO:0000256" key="4">
    <source>
        <dbReference type="ARBA" id="ARBA00022723"/>
    </source>
</evidence>
<protein>
    <recommendedName>
        <fullName evidence="3 9">6-carboxy-5,6,7,8-tetrahydropterin synthase</fullName>
        <ecNumber evidence="9">4.-.-.-</ecNumber>
    </recommendedName>
</protein>
<comment type="pathway">
    <text evidence="1 9">Purine metabolism; 7-cyano-7-deazaguanine biosynthesis.</text>
</comment>
<evidence type="ECO:0000256" key="11">
    <source>
        <dbReference type="PIRSR" id="PIRSR006113-2"/>
    </source>
</evidence>
<feature type="active site" description="Proton acceptor" evidence="10">
    <location>
        <position position="24"/>
    </location>
</feature>
<dbReference type="GO" id="GO:0046872">
    <property type="term" value="F:metal ion binding"/>
    <property type="evidence" value="ECO:0007669"/>
    <property type="project" value="UniProtKB-KW"/>
</dbReference>
<dbReference type="RefSeq" id="WP_146962361.1">
    <property type="nucleotide sequence ID" value="NZ_CP042467.1"/>
</dbReference>
<dbReference type="Proteomes" id="UP000321595">
    <property type="component" value="Chromosome"/>
</dbReference>
<dbReference type="GO" id="GO:0008616">
    <property type="term" value="P:tRNA queuosine(34) biosynthetic process"/>
    <property type="evidence" value="ECO:0007669"/>
    <property type="project" value="UniProtKB-KW"/>
</dbReference>
<evidence type="ECO:0000256" key="1">
    <source>
        <dbReference type="ARBA" id="ARBA00005061"/>
    </source>
</evidence>
<dbReference type="SUPFAM" id="SSF55620">
    <property type="entry name" value="Tetrahydrobiopterin biosynthesis enzymes-like"/>
    <property type="match status" value="1"/>
</dbReference>
<dbReference type="UniPathway" id="UPA00391"/>
<feature type="active site" description="Charge relay system" evidence="10">
    <location>
        <position position="107"/>
    </location>
</feature>
<accession>A0A5B8XW71</accession>
<evidence type="ECO:0000256" key="9">
    <source>
        <dbReference type="PIRNR" id="PIRNR006113"/>
    </source>
</evidence>
<feature type="binding site" evidence="11">
    <location>
        <position position="30"/>
    </location>
    <ligand>
        <name>Zn(2+)</name>
        <dbReference type="ChEBI" id="CHEBI:29105"/>
    </ligand>
</feature>
<organism evidence="12 13">
    <name type="scientific">Microvenator marinus</name>
    <dbReference type="NCBI Taxonomy" id="2600177"/>
    <lineage>
        <taxon>Bacteria</taxon>
        <taxon>Deltaproteobacteria</taxon>
        <taxon>Bradymonadales</taxon>
        <taxon>Microvenatoraceae</taxon>
        <taxon>Microvenator</taxon>
    </lineage>
</organism>
<comment type="catalytic activity">
    <reaction evidence="8 9">
        <text>7,8-dihydroneopterin 3'-triphosphate + H2O = 6-carboxy-5,6,7,8-tetrahydropterin + triphosphate + acetaldehyde + 2 H(+)</text>
        <dbReference type="Rhea" id="RHEA:27966"/>
        <dbReference type="ChEBI" id="CHEBI:15343"/>
        <dbReference type="ChEBI" id="CHEBI:15377"/>
        <dbReference type="ChEBI" id="CHEBI:15378"/>
        <dbReference type="ChEBI" id="CHEBI:18036"/>
        <dbReference type="ChEBI" id="CHEBI:58462"/>
        <dbReference type="ChEBI" id="CHEBI:61032"/>
        <dbReference type="EC" id="4.1.2.50"/>
    </reaction>
</comment>
<keyword evidence="5 9" id="KW-0671">Queuosine biosynthesis</keyword>
<dbReference type="PANTHER" id="PTHR12589">
    <property type="entry name" value="PYRUVOYL TETRAHYDROBIOPTERIN SYNTHASE"/>
    <property type="match status" value="1"/>
</dbReference>
<evidence type="ECO:0000256" key="3">
    <source>
        <dbReference type="ARBA" id="ARBA00018141"/>
    </source>
</evidence>
<reference evidence="12 13" key="1">
    <citation type="submission" date="2019-08" db="EMBL/GenBank/DDBJ databases">
        <authorList>
            <person name="Liang Q."/>
        </authorList>
    </citation>
    <scope>NUCLEOTIDE SEQUENCE [LARGE SCALE GENOMIC DNA]</scope>
    <source>
        <strain evidence="12 13">V1718</strain>
    </source>
</reference>
<keyword evidence="7 9" id="KW-0456">Lyase</keyword>
<sequence>MEIFKEFTFEAAHRLPNLPPDHKCSRLHGHSFRCRIYVEGPLDPVFGWVSDFGDIKAVFKPTWERLDHHYLNEIPGLENPTSEVLARWIWQELKAELPQLSRVEVFETCTTGAIYRGD</sequence>
<feature type="active site" description="Charge relay system" evidence="10">
    <location>
        <position position="68"/>
    </location>
</feature>
<evidence type="ECO:0000256" key="2">
    <source>
        <dbReference type="ARBA" id="ARBA00008900"/>
    </source>
</evidence>
<dbReference type="Pfam" id="PF01242">
    <property type="entry name" value="PTPS"/>
    <property type="match status" value="1"/>
</dbReference>
<keyword evidence="6 9" id="KW-0862">Zinc</keyword>
<comment type="similarity">
    <text evidence="2 9">Belongs to the PTPS family. QueD subfamily.</text>
</comment>
<dbReference type="EC" id="4.-.-.-" evidence="9"/>
<dbReference type="NCBIfam" id="TIGR03367">
    <property type="entry name" value="queuosine_QueD"/>
    <property type="match status" value="1"/>
</dbReference>
<gene>
    <name evidence="12" type="primary">queD</name>
    <name evidence="12" type="ORF">FRD01_18465</name>
</gene>
<dbReference type="KEGG" id="bbae:FRD01_18465"/>